<evidence type="ECO:0000313" key="6">
    <source>
        <dbReference type="Proteomes" id="UP000198211"/>
    </source>
</evidence>
<dbReference type="Pfam" id="PF17919">
    <property type="entry name" value="RT_RNaseH_2"/>
    <property type="match status" value="1"/>
</dbReference>
<proteinExistence type="predicted"/>
<dbReference type="GO" id="GO:0003676">
    <property type="term" value="F:nucleic acid binding"/>
    <property type="evidence" value="ECO:0007669"/>
    <property type="project" value="InterPro"/>
</dbReference>
<sequence>MTQLQDPPRFKVLNRGELVDTGTQPEERSPVTTRMDASPQVSESQLDSSGCDPGDGDTLDDDQGGIFVDAPPEWTTEFEERQGSETLAEVHPEQDTSGPSPEPASWAPLEKLEMEYERCMRVSAEDLDLEPGVYIHEGSEMLVQLRDQLVMLPELSELYPECDIDQADVGVPGETSPEDESRMRAILKRHRKIFLGDVNATPAPARGVVCDLDMGDAKPIALRPRSIGPHVAVKVYELLKKLLEDNLVEHSESRWASPVVIVLKKNGVDIRMCIDYRLVNNFMRLSSFPLPLIDDLLVCFEKALWFMSLDMANVDPNAVWPEKRTPDLSASDQQLLVGIRASATRRGGEVDQEVLDYLNLDPQDDEPPGCGTPGCTGCEDDHVSRSLPTLADQMTVFKRNTPAPTQMSPVLGRSSYIDDIAHAAPTWDALCADLDALLYRLRYWNISVSLPKSEFGKLSIPYLSHEISAEGIRATPKIAKGVQDLPFPTTLKGVKFFLGSLNYYHKFIEDDPVVEASLYELSDDQVRSGRDLSRAKQAFDAFKILKYKIVSIPVLRHPDRTKPFVIIPHANQWAACAALGQEHDGLIQPMRFTGRVLHDAKLRYHIAEKEVIAVLRALGFEVDHEIQDSRWQMCTLGRFTFAVDLDVRKIQRDEDGLAAILGAGITLREHLDEVAEELIPAKGRAKPPPIISVEIEMLEDTFQGIILSFDGAAKTSTRQDSCGCILWKLPGWKILDAQGFILEDVTVNDAEYCGLLNGLTMAQARRARYLIAVGDSRIVIQQVQGLINCNQPNLQRRLASCEALTAKFDSVRLVHVKRDFNQRIT</sequence>
<dbReference type="InterPro" id="IPR036397">
    <property type="entry name" value="RNaseH_sf"/>
</dbReference>
<feature type="domain" description="RNase H type-1" evidence="3">
    <location>
        <begin position="709"/>
        <end position="822"/>
    </location>
</feature>
<evidence type="ECO:0000313" key="5">
    <source>
        <dbReference type="EMBL" id="OWZ01772.1"/>
    </source>
</evidence>
<feature type="compositionally biased region" description="Basic and acidic residues" evidence="2">
    <location>
        <begin position="78"/>
        <end position="94"/>
    </location>
</feature>
<feature type="region of interest" description="Disordered" evidence="2">
    <location>
        <begin position="1"/>
        <end position="105"/>
    </location>
</feature>
<protein>
    <submittedName>
        <fullName evidence="5">Reverse transcriptase</fullName>
    </submittedName>
</protein>
<dbReference type="SUPFAM" id="SSF53098">
    <property type="entry name" value="Ribonuclease H-like"/>
    <property type="match status" value="1"/>
</dbReference>
<dbReference type="Gene3D" id="3.30.70.270">
    <property type="match status" value="3"/>
</dbReference>
<organism evidence="5 6">
    <name type="scientific">Phytophthora megakarya</name>
    <dbReference type="NCBI Taxonomy" id="4795"/>
    <lineage>
        <taxon>Eukaryota</taxon>
        <taxon>Sar</taxon>
        <taxon>Stramenopiles</taxon>
        <taxon>Oomycota</taxon>
        <taxon>Peronosporomycetes</taxon>
        <taxon>Peronosporales</taxon>
        <taxon>Peronosporaceae</taxon>
        <taxon>Phytophthora</taxon>
    </lineage>
</organism>
<keyword evidence="5" id="KW-0695">RNA-directed DNA polymerase</keyword>
<dbReference type="InterPro" id="IPR043502">
    <property type="entry name" value="DNA/RNA_pol_sf"/>
</dbReference>
<keyword evidence="5" id="KW-0548">Nucleotidyltransferase</keyword>
<dbReference type="InterPro" id="IPR012337">
    <property type="entry name" value="RNaseH-like_sf"/>
</dbReference>
<dbReference type="GO" id="GO:0004523">
    <property type="term" value="F:RNA-DNA hybrid ribonuclease activity"/>
    <property type="evidence" value="ECO:0007669"/>
    <property type="project" value="InterPro"/>
</dbReference>
<evidence type="ECO:0000259" key="4">
    <source>
        <dbReference type="Pfam" id="PF17919"/>
    </source>
</evidence>
<feature type="compositionally biased region" description="Acidic residues" evidence="2">
    <location>
        <begin position="54"/>
        <end position="63"/>
    </location>
</feature>
<dbReference type="Proteomes" id="UP000198211">
    <property type="component" value="Unassembled WGS sequence"/>
</dbReference>
<dbReference type="Gene3D" id="3.10.10.10">
    <property type="entry name" value="HIV Type 1 Reverse Transcriptase, subunit A, domain 1"/>
    <property type="match status" value="1"/>
</dbReference>
<dbReference type="AlphaFoldDB" id="A0A225V8Y0"/>
<dbReference type="InterPro" id="IPR002156">
    <property type="entry name" value="RNaseH_domain"/>
</dbReference>
<dbReference type="OrthoDB" id="115144at2759"/>
<evidence type="ECO:0000256" key="2">
    <source>
        <dbReference type="SAM" id="MobiDB-lite"/>
    </source>
</evidence>
<dbReference type="Pfam" id="PF13456">
    <property type="entry name" value="RVT_3"/>
    <property type="match status" value="1"/>
</dbReference>
<dbReference type="EMBL" id="NBNE01006614">
    <property type="protein sequence ID" value="OWZ01772.1"/>
    <property type="molecule type" value="Genomic_DNA"/>
</dbReference>
<dbReference type="Gene3D" id="3.30.420.10">
    <property type="entry name" value="Ribonuclease H-like superfamily/Ribonuclease H"/>
    <property type="match status" value="1"/>
</dbReference>
<dbReference type="InterPro" id="IPR050951">
    <property type="entry name" value="Retrovirus_Pol_polyprotein"/>
</dbReference>
<evidence type="ECO:0000256" key="1">
    <source>
        <dbReference type="ARBA" id="ARBA00023268"/>
    </source>
</evidence>
<keyword evidence="6" id="KW-1185">Reference proteome</keyword>
<reference evidence="6" key="1">
    <citation type="submission" date="2017-03" db="EMBL/GenBank/DDBJ databases">
        <title>Phytopthora megakarya and P. palmivora, two closely related causual agents of cacao black pod achieved similar genome size and gene model numbers by different mechanisms.</title>
        <authorList>
            <person name="Ali S."/>
            <person name="Shao J."/>
            <person name="Larry D.J."/>
            <person name="Kronmiller B."/>
            <person name="Shen D."/>
            <person name="Strem M.D."/>
            <person name="Melnick R.L."/>
            <person name="Guiltinan M.J."/>
            <person name="Tyler B.M."/>
            <person name="Meinhardt L.W."/>
            <person name="Bailey B.A."/>
        </authorList>
    </citation>
    <scope>NUCLEOTIDE SEQUENCE [LARGE SCALE GENOMIC DNA]</scope>
    <source>
        <strain evidence="6">zdho120</strain>
    </source>
</reference>
<keyword evidence="5" id="KW-0808">Transferase</keyword>
<gene>
    <name evidence="5" type="ORF">PHMEG_00026781</name>
</gene>
<dbReference type="InterPro" id="IPR043128">
    <property type="entry name" value="Rev_trsase/Diguanyl_cyclase"/>
</dbReference>
<feature type="compositionally biased region" description="Polar residues" evidence="2">
    <location>
        <begin position="39"/>
        <end position="48"/>
    </location>
</feature>
<feature type="domain" description="Reverse transcriptase/retrotransposon-derived protein RNase H-like" evidence="4">
    <location>
        <begin position="540"/>
        <end position="618"/>
    </location>
</feature>
<dbReference type="PANTHER" id="PTHR37984">
    <property type="entry name" value="PROTEIN CBG26694"/>
    <property type="match status" value="1"/>
</dbReference>
<name>A0A225V8Y0_9STRA</name>
<evidence type="ECO:0000259" key="3">
    <source>
        <dbReference type="Pfam" id="PF13456"/>
    </source>
</evidence>
<accession>A0A225V8Y0</accession>
<dbReference type="SUPFAM" id="SSF56672">
    <property type="entry name" value="DNA/RNA polymerases"/>
    <property type="match status" value="2"/>
</dbReference>
<dbReference type="GO" id="GO:0003964">
    <property type="term" value="F:RNA-directed DNA polymerase activity"/>
    <property type="evidence" value="ECO:0007669"/>
    <property type="project" value="UniProtKB-KW"/>
</dbReference>
<comment type="caution">
    <text evidence="5">The sequence shown here is derived from an EMBL/GenBank/DDBJ whole genome shotgun (WGS) entry which is preliminary data.</text>
</comment>
<dbReference type="PANTHER" id="PTHR37984:SF5">
    <property type="entry name" value="PROTEIN NYNRIN-LIKE"/>
    <property type="match status" value="1"/>
</dbReference>
<dbReference type="InterPro" id="IPR041577">
    <property type="entry name" value="RT_RNaseH_2"/>
</dbReference>
<keyword evidence="1" id="KW-0511">Multifunctional enzyme</keyword>